<protein>
    <recommendedName>
        <fullName evidence="3">Secreted protein</fullName>
    </recommendedName>
</protein>
<dbReference type="Proteomes" id="UP001558613">
    <property type="component" value="Unassembled WGS sequence"/>
</dbReference>
<gene>
    <name evidence="1" type="ORF">QQF64_024141</name>
</gene>
<sequence>MTAQQKGRQGRGRPYCSNLILRSLIVSCCSCLPSSVCRAYVKHISPLSPGVRRCGTKTAAPRDGLSDDTHARAQWTALRCLFPSFSSGTKTFDHFERLRHAVPSPVGESYF</sequence>
<accession>A0ABR3NKE3</accession>
<proteinExistence type="predicted"/>
<organism evidence="1 2">
    <name type="scientific">Cirrhinus molitorella</name>
    <name type="common">mud carp</name>
    <dbReference type="NCBI Taxonomy" id="172907"/>
    <lineage>
        <taxon>Eukaryota</taxon>
        <taxon>Metazoa</taxon>
        <taxon>Chordata</taxon>
        <taxon>Craniata</taxon>
        <taxon>Vertebrata</taxon>
        <taxon>Euteleostomi</taxon>
        <taxon>Actinopterygii</taxon>
        <taxon>Neopterygii</taxon>
        <taxon>Teleostei</taxon>
        <taxon>Ostariophysi</taxon>
        <taxon>Cypriniformes</taxon>
        <taxon>Cyprinidae</taxon>
        <taxon>Labeoninae</taxon>
        <taxon>Labeonini</taxon>
        <taxon>Cirrhinus</taxon>
    </lineage>
</organism>
<keyword evidence="2" id="KW-1185">Reference proteome</keyword>
<evidence type="ECO:0000313" key="2">
    <source>
        <dbReference type="Proteomes" id="UP001558613"/>
    </source>
</evidence>
<evidence type="ECO:0008006" key="3">
    <source>
        <dbReference type="Google" id="ProtNLM"/>
    </source>
</evidence>
<evidence type="ECO:0000313" key="1">
    <source>
        <dbReference type="EMBL" id="KAL1277468.1"/>
    </source>
</evidence>
<name>A0ABR3NKE3_9TELE</name>
<comment type="caution">
    <text evidence="1">The sequence shown here is derived from an EMBL/GenBank/DDBJ whole genome shotgun (WGS) entry which is preliminary data.</text>
</comment>
<dbReference type="EMBL" id="JAYMGO010000003">
    <property type="protein sequence ID" value="KAL1277468.1"/>
    <property type="molecule type" value="Genomic_DNA"/>
</dbReference>
<reference evidence="1 2" key="1">
    <citation type="submission" date="2023-09" db="EMBL/GenBank/DDBJ databases">
        <authorList>
            <person name="Wang M."/>
        </authorList>
    </citation>
    <scope>NUCLEOTIDE SEQUENCE [LARGE SCALE GENOMIC DNA]</scope>
    <source>
        <strain evidence="1">GT-2023</strain>
        <tissue evidence="1">Liver</tissue>
    </source>
</reference>